<keyword evidence="4" id="KW-0472">Membrane</keyword>
<dbReference type="Pfam" id="PF13432">
    <property type="entry name" value="TPR_16"/>
    <property type="match status" value="1"/>
</dbReference>
<feature type="repeat" description="TPR" evidence="3">
    <location>
        <begin position="242"/>
        <end position="275"/>
    </location>
</feature>
<proteinExistence type="predicted"/>
<keyword evidence="4" id="KW-0812">Transmembrane</keyword>
<protein>
    <submittedName>
        <fullName evidence="5">Tetratricopeptide repeat protein</fullName>
    </submittedName>
</protein>
<keyword evidence="2 3" id="KW-0802">TPR repeat</keyword>
<dbReference type="PROSITE" id="PS50005">
    <property type="entry name" value="TPR"/>
    <property type="match status" value="1"/>
</dbReference>
<evidence type="ECO:0000313" key="5">
    <source>
        <dbReference type="EMBL" id="NMF59070.1"/>
    </source>
</evidence>
<accession>A0ABX1LVM9</accession>
<evidence type="ECO:0000313" key="6">
    <source>
        <dbReference type="Proteomes" id="UP000738376"/>
    </source>
</evidence>
<dbReference type="Gene3D" id="1.25.40.10">
    <property type="entry name" value="Tetratricopeptide repeat domain"/>
    <property type="match status" value="1"/>
</dbReference>
<dbReference type="SUPFAM" id="SSF48452">
    <property type="entry name" value="TPR-like"/>
    <property type="match status" value="1"/>
</dbReference>
<feature type="transmembrane region" description="Helical" evidence="4">
    <location>
        <begin position="181"/>
        <end position="200"/>
    </location>
</feature>
<dbReference type="InterPro" id="IPR011990">
    <property type="entry name" value="TPR-like_helical_dom_sf"/>
</dbReference>
<name>A0ABX1LVM9_9CYAN</name>
<reference evidence="5 6" key="1">
    <citation type="submission" date="2020-03" db="EMBL/GenBank/DDBJ databases">
        <title>Draft Genome Sequence of 2-Methylisoborneol Producing Pseudanabaena yagii Strain GIHE-NHR1 Isolated from North Han River in South Korea.</title>
        <authorList>
            <person name="Jeong J."/>
        </authorList>
    </citation>
    <scope>NUCLEOTIDE SEQUENCE [LARGE SCALE GENOMIC DNA]</scope>
    <source>
        <strain evidence="5 6">GIHE-NHR1</strain>
    </source>
</reference>
<dbReference type="SMART" id="SM00028">
    <property type="entry name" value="TPR"/>
    <property type="match status" value="4"/>
</dbReference>
<evidence type="ECO:0000256" key="4">
    <source>
        <dbReference type="SAM" id="Phobius"/>
    </source>
</evidence>
<evidence type="ECO:0000256" key="2">
    <source>
        <dbReference type="ARBA" id="ARBA00022803"/>
    </source>
</evidence>
<dbReference type="Proteomes" id="UP000738376">
    <property type="component" value="Unassembled WGS sequence"/>
</dbReference>
<keyword evidence="6" id="KW-1185">Reference proteome</keyword>
<keyword evidence="4" id="KW-1133">Transmembrane helix</keyword>
<keyword evidence="1" id="KW-0677">Repeat</keyword>
<evidence type="ECO:0000256" key="3">
    <source>
        <dbReference type="PROSITE-ProRule" id="PRU00339"/>
    </source>
</evidence>
<dbReference type="RefSeq" id="WP_169363891.1">
    <property type="nucleotide sequence ID" value="NZ_JAAVJL010000001.1"/>
</dbReference>
<dbReference type="InterPro" id="IPR019734">
    <property type="entry name" value="TPR_rpt"/>
</dbReference>
<feature type="transmembrane region" description="Helical" evidence="4">
    <location>
        <begin position="108"/>
        <end position="126"/>
    </location>
</feature>
<gene>
    <name evidence="5" type="ORF">HC246_13860</name>
</gene>
<dbReference type="EMBL" id="JAAVJL010000001">
    <property type="protein sequence ID" value="NMF59070.1"/>
    <property type="molecule type" value="Genomic_DNA"/>
</dbReference>
<dbReference type="PANTHER" id="PTHR44858:SF1">
    <property type="entry name" value="UDP-N-ACETYLGLUCOSAMINE--PEPTIDE N-ACETYLGLUCOSAMINYLTRANSFERASE SPINDLY-RELATED"/>
    <property type="match status" value="1"/>
</dbReference>
<evidence type="ECO:0000256" key="1">
    <source>
        <dbReference type="ARBA" id="ARBA00022737"/>
    </source>
</evidence>
<dbReference type="PANTHER" id="PTHR44858">
    <property type="entry name" value="TETRATRICOPEPTIDE REPEAT PROTEIN 6"/>
    <property type="match status" value="1"/>
</dbReference>
<dbReference type="InterPro" id="IPR050498">
    <property type="entry name" value="Ycf3"/>
</dbReference>
<comment type="caution">
    <text evidence="5">The sequence shown here is derived from an EMBL/GenBank/DDBJ whole genome shotgun (WGS) entry which is preliminary data.</text>
</comment>
<sequence>MSEVKSVSQVLLGYKSALEKLEAKDPEPSSTDVLVVLMKREDLQALLSEHSELLTADLIAIADLDKRLKKQKNVIAKLIKLSEWRSILAPPENHWWWFFSSKWERFDWLWNAGSILFLAVSLGLLLNTSTRLLSGGATSGNTVFVVLQSVLPLVAGGGAFTKVGKEAYEKILISLQIDKQFWQEISCGLSFLVLCVLFGVNSTLPNWAIAVNRSGIENYNNKRIESAKADFERAIAMRPDYGEARYNLGWLYEELNDLDNAKVQYELAVQGDPQKFDHVITYLKALNNLGRLYILKKEYGTAVRFLSQGIQESESTKSMTSRENSSEAGVYYNLRKNMGWVRLMQERYVEAEVHLRSAILLDSKRSSAYCLLAQVLEAKEPKNQAIGLELWTKCISSATPRDFSQPEGDDWYGLANKRLDKTFSNKDTSKDK</sequence>
<feature type="transmembrane region" description="Helical" evidence="4">
    <location>
        <begin position="138"/>
        <end position="160"/>
    </location>
</feature>
<organism evidence="5 6">
    <name type="scientific">Pseudanabaena yagii GIHE-NHR1</name>
    <dbReference type="NCBI Taxonomy" id="2722753"/>
    <lineage>
        <taxon>Bacteria</taxon>
        <taxon>Bacillati</taxon>
        <taxon>Cyanobacteriota</taxon>
        <taxon>Cyanophyceae</taxon>
        <taxon>Pseudanabaenales</taxon>
        <taxon>Pseudanabaenaceae</taxon>
        <taxon>Pseudanabaena</taxon>
        <taxon>Pseudanabaena yagii</taxon>
    </lineage>
</organism>